<reference evidence="3 4" key="1">
    <citation type="journal article" date="2011" name="Stand. Genomic Sci.">
        <title>Complete genome sequence of the halophilic and highly halotolerant Chromohalobacter salexigens type strain (1H11(T)).</title>
        <authorList>
            <person name="Copeland A."/>
            <person name="O'Connor K."/>
            <person name="Lucas S."/>
            <person name="Lapidus A."/>
            <person name="Berry K.W."/>
            <person name="Detter J.C."/>
            <person name="Del Rio T.G."/>
            <person name="Hammon N."/>
            <person name="Dalin E."/>
            <person name="Tice H."/>
            <person name="Pitluck S."/>
            <person name="Bruce D."/>
            <person name="Goodwin L."/>
            <person name="Han C."/>
            <person name="Tapia R."/>
            <person name="Saunders E."/>
            <person name="Schmutz J."/>
            <person name="Brettin T."/>
            <person name="Larimer F."/>
            <person name="Land M."/>
            <person name="Hauser L."/>
            <person name="Vargas C."/>
            <person name="Nieto J.J."/>
            <person name="Kyrpides N.C."/>
            <person name="Ivanova N."/>
            <person name="Goker M."/>
            <person name="Klenk H.P."/>
            <person name="Csonka L.N."/>
            <person name="Woyke T."/>
        </authorList>
    </citation>
    <scope>NUCLEOTIDE SEQUENCE [LARGE SCALE GENOMIC DNA]</scope>
    <source>
        <strain evidence="4">ATCC BAA-138 / DSM 3043 / CIP 106854 / NCIMB 13768 / 1H11</strain>
    </source>
</reference>
<dbReference type="STRING" id="290398.Csal_1935"/>
<protein>
    <submittedName>
        <fullName evidence="3">Alpha/beta hydrolase</fullName>
    </submittedName>
</protein>
<dbReference type="PANTHER" id="PTHR46118">
    <property type="entry name" value="PROTEIN ABHD11"/>
    <property type="match status" value="1"/>
</dbReference>
<name>Q1QW71_CHRI1</name>
<gene>
    <name evidence="3" type="ordered locus">Csal_1935</name>
</gene>
<dbReference type="PRINTS" id="PR00111">
    <property type="entry name" value="ABHYDROLASE"/>
</dbReference>
<proteinExistence type="predicted"/>
<sequence>MRRSLEGLTRHIVELHHVDTGGEGRPLVVLHGLFGSADNWRSHVKQWRAQRRVIAVDLRNHGKSPHASGMRYATQAEDVEALLEALNIERCDLLGHSMGGKVAMTLARQSPARVARLIVADIAPIAYQHGHDAIFRAMRAVEARPPADRKAADRIMAEFIETPATRMFLATNLVRGEDERLVWRVGLDQIEEDYASIVAVPDGDGAYEGPALVLRGGRSDYVSDEALPAVEAVLPRAHVETLAEAGHWLHAEQPEAFQSAMSRFLAAE</sequence>
<dbReference type="GO" id="GO:0016787">
    <property type="term" value="F:hydrolase activity"/>
    <property type="evidence" value="ECO:0007669"/>
    <property type="project" value="UniProtKB-KW"/>
</dbReference>
<dbReference type="OrthoDB" id="9808398at2"/>
<evidence type="ECO:0000259" key="2">
    <source>
        <dbReference type="Pfam" id="PF00561"/>
    </source>
</evidence>
<dbReference type="SUPFAM" id="SSF53474">
    <property type="entry name" value="alpha/beta-Hydrolases"/>
    <property type="match status" value="1"/>
</dbReference>
<dbReference type="ESTHER" id="chrsd-q1qw71">
    <property type="family name" value="ABHD11-Acetyl_transferase"/>
</dbReference>
<keyword evidence="1 3" id="KW-0378">Hydrolase</keyword>
<evidence type="ECO:0000256" key="1">
    <source>
        <dbReference type="ARBA" id="ARBA00022801"/>
    </source>
</evidence>
<dbReference type="PANTHER" id="PTHR46118:SF4">
    <property type="entry name" value="PROTEIN ABHD11"/>
    <property type="match status" value="1"/>
</dbReference>
<dbReference type="eggNOG" id="COG0596">
    <property type="taxonomic scope" value="Bacteria"/>
</dbReference>
<dbReference type="AlphaFoldDB" id="Q1QW71"/>
<organism evidence="3 4">
    <name type="scientific">Chromohalobacter israelensis (strain ATCC BAA-138 / DSM 3043 / CIP 106854 / NCIMB 13768 / 1H11)</name>
    <name type="common">Chromohalobacter salexigens</name>
    <dbReference type="NCBI Taxonomy" id="290398"/>
    <lineage>
        <taxon>Bacteria</taxon>
        <taxon>Pseudomonadati</taxon>
        <taxon>Pseudomonadota</taxon>
        <taxon>Gammaproteobacteria</taxon>
        <taxon>Oceanospirillales</taxon>
        <taxon>Halomonadaceae</taxon>
        <taxon>Chromohalobacter</taxon>
    </lineage>
</organism>
<dbReference type="Proteomes" id="UP000000239">
    <property type="component" value="Chromosome"/>
</dbReference>
<dbReference type="InterPro" id="IPR029058">
    <property type="entry name" value="AB_hydrolase_fold"/>
</dbReference>
<dbReference type="InterPro" id="IPR000073">
    <property type="entry name" value="AB_hydrolase_1"/>
</dbReference>
<evidence type="ECO:0000313" key="3">
    <source>
        <dbReference type="EMBL" id="ABE59287.1"/>
    </source>
</evidence>
<accession>Q1QW71</accession>
<dbReference type="Gene3D" id="3.40.50.1820">
    <property type="entry name" value="alpha/beta hydrolase"/>
    <property type="match status" value="1"/>
</dbReference>
<evidence type="ECO:0000313" key="4">
    <source>
        <dbReference type="Proteomes" id="UP000000239"/>
    </source>
</evidence>
<dbReference type="Pfam" id="PF00561">
    <property type="entry name" value="Abhydrolase_1"/>
    <property type="match status" value="1"/>
</dbReference>
<dbReference type="KEGG" id="csa:Csal_1935"/>
<keyword evidence="4" id="KW-1185">Reference proteome</keyword>
<dbReference type="GeneID" id="95334653"/>
<dbReference type="HOGENOM" id="CLU_020336_53_1_6"/>
<dbReference type="RefSeq" id="WP_011507233.1">
    <property type="nucleotide sequence ID" value="NC_007963.1"/>
</dbReference>
<feature type="domain" description="AB hydrolase-1" evidence="2">
    <location>
        <begin position="26"/>
        <end position="253"/>
    </location>
</feature>
<dbReference type="EMBL" id="CP000285">
    <property type="protein sequence ID" value="ABE59287.1"/>
    <property type="molecule type" value="Genomic_DNA"/>
</dbReference>